<name>A0ABP9EIN1_9GAMM</name>
<dbReference type="Gene3D" id="1.10.3210.10">
    <property type="entry name" value="Hypothetical protein af1432"/>
    <property type="match status" value="1"/>
</dbReference>
<organism evidence="2 3">
    <name type="scientific">Ferrimonas pelagia</name>
    <dbReference type="NCBI Taxonomy" id="1177826"/>
    <lineage>
        <taxon>Bacteria</taxon>
        <taxon>Pseudomonadati</taxon>
        <taxon>Pseudomonadota</taxon>
        <taxon>Gammaproteobacteria</taxon>
        <taxon>Alteromonadales</taxon>
        <taxon>Ferrimonadaceae</taxon>
        <taxon>Ferrimonas</taxon>
    </lineage>
</organism>
<dbReference type="Pfam" id="PF08668">
    <property type="entry name" value="HDOD"/>
    <property type="match status" value="1"/>
</dbReference>
<dbReference type="PANTHER" id="PTHR33525:SF3">
    <property type="entry name" value="RIBONUCLEASE Y"/>
    <property type="match status" value="1"/>
</dbReference>
<dbReference type="EMBL" id="BAABJZ010000012">
    <property type="protein sequence ID" value="GAA4878124.1"/>
    <property type="molecule type" value="Genomic_DNA"/>
</dbReference>
<dbReference type="InterPro" id="IPR052340">
    <property type="entry name" value="RNase_Y/CdgJ"/>
</dbReference>
<evidence type="ECO:0000259" key="1">
    <source>
        <dbReference type="PROSITE" id="PS51833"/>
    </source>
</evidence>
<evidence type="ECO:0000313" key="3">
    <source>
        <dbReference type="Proteomes" id="UP001499988"/>
    </source>
</evidence>
<evidence type="ECO:0000313" key="2">
    <source>
        <dbReference type="EMBL" id="GAA4878124.1"/>
    </source>
</evidence>
<dbReference type="RefSeq" id="WP_345333916.1">
    <property type="nucleotide sequence ID" value="NZ_BAABJZ010000012.1"/>
</dbReference>
<comment type="caution">
    <text evidence="2">The sequence shown here is derived from an EMBL/GenBank/DDBJ whole genome shotgun (WGS) entry which is preliminary data.</text>
</comment>
<proteinExistence type="predicted"/>
<sequence length="285" mass="32118">MSTERALLIQLVQKINEDRLVLPSLPEVAMNVRNLALEDECSLADLAKEISKDPALAVRLVALANSAAFGTSIKADSVTFAVSRLGLEKTRDLASAVAMHQLFYSEHKMTWEVLEQQWQSNIDVACCALALLACQHERGQLVHLTADTLLLACQIHNIGALPVLEQAERHPHLFQDKAQLLRMIQLMRAPLGKAVLEHWQFPRELIEVARYWSDMSFQTPAVSYLDLVRLSALYTRQWVLPDPLSSSLELFVRKGVIPDLEIFGMETYFLSFNEVRASFNVEAHV</sequence>
<feature type="domain" description="HDOD" evidence="1">
    <location>
        <begin position="22"/>
        <end position="215"/>
    </location>
</feature>
<dbReference type="SUPFAM" id="SSF109604">
    <property type="entry name" value="HD-domain/PDEase-like"/>
    <property type="match status" value="1"/>
</dbReference>
<protein>
    <submittedName>
        <fullName evidence="2">HDOD domain-containing protein</fullName>
    </submittedName>
</protein>
<gene>
    <name evidence="2" type="ORF">GCM10023333_09430</name>
</gene>
<dbReference type="Proteomes" id="UP001499988">
    <property type="component" value="Unassembled WGS sequence"/>
</dbReference>
<accession>A0ABP9EIN1</accession>
<keyword evidence="3" id="KW-1185">Reference proteome</keyword>
<dbReference type="InterPro" id="IPR013976">
    <property type="entry name" value="HDOD"/>
</dbReference>
<dbReference type="PROSITE" id="PS51833">
    <property type="entry name" value="HDOD"/>
    <property type="match status" value="1"/>
</dbReference>
<dbReference type="PANTHER" id="PTHR33525">
    <property type="match status" value="1"/>
</dbReference>
<reference evidence="3" key="1">
    <citation type="journal article" date="2019" name="Int. J. Syst. Evol. Microbiol.">
        <title>The Global Catalogue of Microorganisms (GCM) 10K type strain sequencing project: providing services to taxonomists for standard genome sequencing and annotation.</title>
        <authorList>
            <consortium name="The Broad Institute Genomics Platform"/>
            <consortium name="The Broad Institute Genome Sequencing Center for Infectious Disease"/>
            <person name="Wu L."/>
            <person name="Ma J."/>
        </authorList>
    </citation>
    <scope>NUCLEOTIDE SEQUENCE [LARGE SCALE GENOMIC DNA]</scope>
    <source>
        <strain evidence="3">JCM 18401</strain>
    </source>
</reference>